<protein>
    <submittedName>
        <fullName evidence="1">CTP synthetase</fullName>
    </submittedName>
</protein>
<gene>
    <name evidence="1" type="ORF">ACFQJ7_14935</name>
</gene>
<dbReference type="AlphaFoldDB" id="A0ABD5X7W2"/>
<accession>A0ABD5X7W2</accession>
<dbReference type="EMBL" id="JBHSZQ010000049">
    <property type="protein sequence ID" value="MFC7127295.1"/>
    <property type="molecule type" value="Genomic_DNA"/>
</dbReference>
<reference evidence="1 2" key="1">
    <citation type="journal article" date="2014" name="Int. J. Syst. Evol. Microbiol.">
        <title>Complete genome sequence of Corynebacterium casei LMG S-19264T (=DSM 44701T), isolated from a smear-ripened cheese.</title>
        <authorList>
            <consortium name="US DOE Joint Genome Institute (JGI-PGF)"/>
            <person name="Walter F."/>
            <person name="Albersmeier A."/>
            <person name="Kalinowski J."/>
            <person name="Ruckert C."/>
        </authorList>
    </citation>
    <scope>NUCLEOTIDE SEQUENCE [LARGE SCALE GENOMIC DNA]</scope>
    <source>
        <strain evidence="1 2">CGMCC 4.7215</strain>
    </source>
</reference>
<dbReference type="Pfam" id="PF23443">
    <property type="entry name" value="DUF7126"/>
    <property type="match status" value="1"/>
</dbReference>
<dbReference type="InterPro" id="IPR055550">
    <property type="entry name" value="DUF7126"/>
</dbReference>
<proteinExistence type="predicted"/>
<name>A0ABD5X7W2_9EURY</name>
<evidence type="ECO:0000313" key="2">
    <source>
        <dbReference type="Proteomes" id="UP001596414"/>
    </source>
</evidence>
<comment type="caution">
    <text evidence="1">The sequence shown here is derived from an EMBL/GenBank/DDBJ whole genome shotgun (WGS) entry which is preliminary data.</text>
</comment>
<dbReference type="Proteomes" id="UP001596414">
    <property type="component" value="Unassembled WGS sequence"/>
</dbReference>
<organism evidence="1 2">
    <name type="scientific">Halovenus rubra</name>
    <dbReference type="NCBI Taxonomy" id="869890"/>
    <lineage>
        <taxon>Archaea</taxon>
        <taxon>Methanobacteriati</taxon>
        <taxon>Methanobacteriota</taxon>
        <taxon>Stenosarchaea group</taxon>
        <taxon>Halobacteria</taxon>
        <taxon>Halobacteriales</taxon>
        <taxon>Haloarculaceae</taxon>
        <taxon>Halovenus</taxon>
    </lineage>
</organism>
<sequence length="108" mass="11229">MSELHVVVSGTDAYDIGDAISDAGHKVTTVDIGNRPSLEEGGIVESDVYVLTDVSQATSIPVAKDLNPELKVVVYADGSLADFARGQADLALDPDLFDPADVAAELDA</sequence>
<evidence type="ECO:0000313" key="1">
    <source>
        <dbReference type="EMBL" id="MFC7127295.1"/>
    </source>
</evidence>
<dbReference type="RefSeq" id="WP_267636559.1">
    <property type="nucleotide sequence ID" value="NZ_JAODIY010000005.1"/>
</dbReference>